<name>A0ABY4IMH2_9MICO</name>
<feature type="region of interest" description="Disordered" evidence="1">
    <location>
        <begin position="69"/>
        <end position="91"/>
    </location>
</feature>
<protein>
    <submittedName>
        <fullName evidence="2">Uncharacterized protein</fullName>
    </submittedName>
</protein>
<sequence length="130" mass="14269">MTEYPLAEQVRGGWQNGAIFYPEDEVLEFTELDVRVLPPAEPEPVLGDCTDTADCAAPVHTHECPADFGNCDQPTEHDTPDEPHSETGHTWPCPLYYPSNWTADALPLTTCTGACASIEPEPQPEEETDV</sequence>
<dbReference type="EMBL" id="CP078077">
    <property type="protein sequence ID" value="UPL13031.1"/>
    <property type="molecule type" value="Genomic_DNA"/>
</dbReference>
<evidence type="ECO:0000256" key="1">
    <source>
        <dbReference type="SAM" id="MobiDB-lite"/>
    </source>
</evidence>
<gene>
    <name evidence="2" type="ORF">KV396_00340</name>
</gene>
<evidence type="ECO:0000313" key="2">
    <source>
        <dbReference type="EMBL" id="UPL13031.1"/>
    </source>
</evidence>
<reference evidence="2 3" key="1">
    <citation type="submission" date="2021-06" db="EMBL/GenBank/DDBJ databases">
        <title>Genome-based taxonomic framework of Microbacterium strains isolated from marine environment, the description of four new species and reclassification of four preexisting species.</title>
        <authorList>
            <person name="Lee S.D."/>
            <person name="Kim S.-M."/>
            <person name="Byeon Y.-S."/>
            <person name="Yang H.L."/>
            <person name="Kim I.S."/>
        </authorList>
    </citation>
    <scope>NUCLEOTIDE SEQUENCE [LARGE SCALE GENOMIC DNA]</scope>
    <source>
        <strain evidence="2 3">SSW1-36</strain>
    </source>
</reference>
<dbReference type="Proteomes" id="UP000831963">
    <property type="component" value="Chromosome"/>
</dbReference>
<feature type="compositionally biased region" description="Basic and acidic residues" evidence="1">
    <location>
        <begin position="74"/>
        <end position="87"/>
    </location>
</feature>
<accession>A0ABY4IMH2</accession>
<organism evidence="2 3">
    <name type="scientific">Microbacterium galbinum</name>
    <dbReference type="NCBI Taxonomy" id="2851646"/>
    <lineage>
        <taxon>Bacteria</taxon>
        <taxon>Bacillati</taxon>
        <taxon>Actinomycetota</taxon>
        <taxon>Actinomycetes</taxon>
        <taxon>Micrococcales</taxon>
        <taxon>Microbacteriaceae</taxon>
        <taxon>Microbacterium</taxon>
    </lineage>
</organism>
<proteinExistence type="predicted"/>
<dbReference type="RefSeq" id="WP_247956473.1">
    <property type="nucleotide sequence ID" value="NZ_CP078077.1"/>
</dbReference>
<keyword evidence="3" id="KW-1185">Reference proteome</keyword>
<evidence type="ECO:0000313" key="3">
    <source>
        <dbReference type="Proteomes" id="UP000831963"/>
    </source>
</evidence>